<reference evidence="11" key="2">
    <citation type="submission" date="2014-07" db="EMBL/GenBank/DDBJ databases">
        <authorList>
            <person name="Hull J."/>
        </authorList>
    </citation>
    <scope>NUCLEOTIDE SEQUENCE</scope>
</reference>
<dbReference type="EMBL" id="GBHO01035542">
    <property type="protein sequence ID" value="JAG08062.1"/>
    <property type="molecule type" value="Transcribed_RNA"/>
</dbReference>
<keyword evidence="6 10" id="KW-0809">Transit peptide</keyword>
<dbReference type="InterPro" id="IPR006885">
    <property type="entry name" value="NADH_UbQ_FeS_4_mit-like"/>
</dbReference>
<keyword evidence="5 10" id="KW-0999">Mitochondrion inner membrane</keyword>
<dbReference type="PANTHER" id="PTHR12219">
    <property type="entry name" value="NADH-UBIQUINONE OXIDOREDUCTASE"/>
    <property type="match status" value="1"/>
</dbReference>
<evidence type="ECO:0000313" key="12">
    <source>
        <dbReference type="EMBL" id="JAG63529.1"/>
    </source>
</evidence>
<evidence type="ECO:0000256" key="6">
    <source>
        <dbReference type="ARBA" id="ARBA00022946"/>
    </source>
</evidence>
<keyword evidence="11" id="KW-0830">Ubiquinone</keyword>
<evidence type="ECO:0000256" key="7">
    <source>
        <dbReference type="ARBA" id="ARBA00022982"/>
    </source>
</evidence>
<keyword evidence="7 10" id="KW-0249">Electron transport</keyword>
<dbReference type="GO" id="GO:0022900">
    <property type="term" value="P:electron transport chain"/>
    <property type="evidence" value="ECO:0007669"/>
    <property type="project" value="InterPro"/>
</dbReference>
<evidence type="ECO:0000256" key="4">
    <source>
        <dbReference type="ARBA" id="ARBA00022660"/>
    </source>
</evidence>
<reference evidence="12" key="3">
    <citation type="submission" date="2014-09" db="EMBL/GenBank/DDBJ databases">
        <authorList>
            <person name="Magalhaes I.L.F."/>
            <person name="Oliveira U."/>
            <person name="Santos F.R."/>
            <person name="Vidigal T.H.D.A."/>
            <person name="Brescovit A.D."/>
            <person name="Santos A.J."/>
        </authorList>
    </citation>
    <scope>NUCLEOTIDE SEQUENCE</scope>
</reference>
<comment type="subcellular location">
    <subcellularLocation>
        <location evidence="10">Mitochondrion inner membrane</location>
        <topology evidence="10">Peripheral membrane protein</topology>
        <orientation evidence="10">Matrix side</orientation>
    </subcellularLocation>
</comment>
<dbReference type="AlphaFoldDB" id="A0A0A9WI01"/>
<keyword evidence="3 10" id="KW-0813">Transport</keyword>
<comment type="function">
    <text evidence="10">Accessory subunit of the mitochondrial membrane respiratory chain NADH dehydrogenase (Complex I), that is believed not to be involved in catalysis. Complex I functions in the transfer of electrons from NADH to the respiratory chain. The immediate electron acceptor for the enzyme is believed to be ubiquinone.</text>
</comment>
<evidence type="ECO:0000256" key="3">
    <source>
        <dbReference type="ARBA" id="ARBA00022448"/>
    </source>
</evidence>
<dbReference type="GO" id="GO:0005743">
    <property type="term" value="C:mitochondrial inner membrane"/>
    <property type="evidence" value="ECO:0007669"/>
    <property type="project" value="UniProtKB-SubCell"/>
</dbReference>
<evidence type="ECO:0000256" key="8">
    <source>
        <dbReference type="ARBA" id="ARBA00023128"/>
    </source>
</evidence>
<dbReference type="Gene3D" id="3.30.160.190">
    <property type="entry name" value="atu1810 like domain"/>
    <property type="match status" value="1"/>
</dbReference>
<evidence type="ECO:0000313" key="11">
    <source>
        <dbReference type="EMBL" id="JAG08062.1"/>
    </source>
</evidence>
<dbReference type="PANTHER" id="PTHR12219:SF8">
    <property type="entry name" value="NADH DEHYDROGENASE [UBIQUINONE] IRON-SULFUR PROTEIN 4, MITOCHONDRIAL"/>
    <property type="match status" value="1"/>
</dbReference>
<keyword evidence="8 10" id="KW-0496">Mitochondrion</keyword>
<comment type="similarity">
    <text evidence="1 10">Belongs to the complex I NDUFS4 subunit family.</text>
</comment>
<evidence type="ECO:0000256" key="9">
    <source>
        <dbReference type="ARBA" id="ARBA00023136"/>
    </source>
</evidence>
<evidence type="ECO:0000256" key="2">
    <source>
        <dbReference type="ARBA" id="ARBA00015796"/>
    </source>
</evidence>
<keyword evidence="9 10" id="KW-0472">Membrane</keyword>
<evidence type="ECO:0000256" key="10">
    <source>
        <dbReference type="RuleBase" id="RU367010"/>
    </source>
</evidence>
<proteinExistence type="inferred from homology"/>
<feature type="non-terminal residue" evidence="11">
    <location>
        <position position="195"/>
    </location>
</feature>
<dbReference type="Pfam" id="PF04800">
    <property type="entry name" value="NDUS4"/>
    <property type="match status" value="1"/>
</dbReference>
<gene>
    <name evidence="11" type="primary">NDUFS4_0</name>
    <name evidence="11" type="ORF">CM83_99674</name>
</gene>
<evidence type="ECO:0000256" key="5">
    <source>
        <dbReference type="ARBA" id="ARBA00022792"/>
    </source>
</evidence>
<evidence type="ECO:0000256" key="1">
    <source>
        <dbReference type="ARBA" id="ARBA00005882"/>
    </source>
</evidence>
<sequence>MLKTGILTGVRCSMRLERRKGSSGDLMKDCGWDRLVKRASCLKEAEKKDNKVEMRKELESQTGLAGNKIPVDTHCEIKCLKYIDGTPSDVVEESHAVIRRRPKLVTQQGTNNVGVWELTLDVKERWENPCMGWCSNGYPLSNLSLFFGSSKEASVFAQKRGWSFEIEDSEPPEKPKRHVTEKLRRDISWNKRSAC</sequence>
<keyword evidence="4 10" id="KW-0679">Respiratory chain</keyword>
<dbReference type="EMBL" id="GBRD01002292">
    <property type="protein sequence ID" value="JAG63529.1"/>
    <property type="molecule type" value="Transcribed_RNA"/>
</dbReference>
<accession>A0A0A9WI01</accession>
<name>A0A0A9WI01_LYGHE</name>
<protein>
    <recommendedName>
        <fullName evidence="2 10">NADH dehydrogenase [ubiquinone] iron-sulfur protein 4, mitochondrial</fullName>
    </recommendedName>
</protein>
<reference evidence="11" key="1">
    <citation type="journal article" date="2014" name="PLoS ONE">
        <title>Transcriptome-Based Identification of ABC Transporters in the Western Tarnished Plant Bug Lygus hesperus.</title>
        <authorList>
            <person name="Hull J.J."/>
            <person name="Chaney K."/>
            <person name="Geib S.M."/>
            <person name="Fabrick J.A."/>
            <person name="Brent C.S."/>
            <person name="Walsh D."/>
            <person name="Lavine L.C."/>
        </authorList>
    </citation>
    <scope>NUCLEOTIDE SEQUENCE</scope>
</reference>
<dbReference type="InterPro" id="IPR038532">
    <property type="entry name" value="NDUFS4-like_sf"/>
</dbReference>
<organism evidence="11">
    <name type="scientific">Lygus hesperus</name>
    <name type="common">Western plant bug</name>
    <dbReference type="NCBI Taxonomy" id="30085"/>
    <lineage>
        <taxon>Eukaryota</taxon>
        <taxon>Metazoa</taxon>
        <taxon>Ecdysozoa</taxon>
        <taxon>Arthropoda</taxon>
        <taxon>Hexapoda</taxon>
        <taxon>Insecta</taxon>
        <taxon>Pterygota</taxon>
        <taxon>Neoptera</taxon>
        <taxon>Paraneoptera</taxon>
        <taxon>Hemiptera</taxon>
        <taxon>Heteroptera</taxon>
        <taxon>Panheteroptera</taxon>
        <taxon>Cimicomorpha</taxon>
        <taxon>Miridae</taxon>
        <taxon>Mirini</taxon>
        <taxon>Lygus</taxon>
    </lineage>
</organism>